<feature type="domain" description="SnoaL-like" evidence="2">
    <location>
        <begin position="63"/>
        <end position="159"/>
    </location>
</feature>
<dbReference type="Gene3D" id="3.10.450.50">
    <property type="match status" value="1"/>
</dbReference>
<feature type="chain" id="PRO_5045119574" description="SnoaL-like domain-containing protein" evidence="1">
    <location>
        <begin position="33"/>
        <end position="177"/>
    </location>
</feature>
<organism evidence="3 4">
    <name type="scientific">Phytohabitans aurantiacus</name>
    <dbReference type="NCBI Taxonomy" id="3016789"/>
    <lineage>
        <taxon>Bacteria</taxon>
        <taxon>Bacillati</taxon>
        <taxon>Actinomycetota</taxon>
        <taxon>Actinomycetes</taxon>
        <taxon>Micromonosporales</taxon>
        <taxon>Micromonosporaceae</taxon>
    </lineage>
</organism>
<feature type="signal peptide" evidence="1">
    <location>
        <begin position="1"/>
        <end position="32"/>
    </location>
</feature>
<dbReference type="EMBL" id="BSDI01000019">
    <property type="protein sequence ID" value="GLH98844.1"/>
    <property type="molecule type" value="Genomic_DNA"/>
</dbReference>
<proteinExistence type="predicted"/>
<accession>A0ABQ5QWM8</accession>
<sequence>MKLRVPSRRVTLVSVGVLAAAALTASGNAAFADAETTPRYAATAASHGAPANQEARNKRVALAFMDLAINQKQPQKAADLYMGTTFIQHNPQNPDGKVAFVAWAQGLITVAPNVKVDVKRALADGDLVMVHSHFTLSATDRGFAVADIFRLKNGRIVEHWDVSQPVPETSANDNTMF</sequence>
<evidence type="ECO:0000313" key="3">
    <source>
        <dbReference type="EMBL" id="GLH98844.1"/>
    </source>
</evidence>
<evidence type="ECO:0000313" key="4">
    <source>
        <dbReference type="Proteomes" id="UP001144280"/>
    </source>
</evidence>
<dbReference type="RefSeq" id="WP_281898084.1">
    <property type="nucleotide sequence ID" value="NZ_BSDI01000019.1"/>
</dbReference>
<dbReference type="SUPFAM" id="SSF54427">
    <property type="entry name" value="NTF2-like"/>
    <property type="match status" value="1"/>
</dbReference>
<keyword evidence="1" id="KW-0732">Signal</keyword>
<name>A0ABQ5QWM8_9ACTN</name>
<dbReference type="PANTHER" id="PTHR38436:SF1">
    <property type="entry name" value="ESTER CYCLASE"/>
    <property type="match status" value="1"/>
</dbReference>
<keyword evidence="4" id="KW-1185">Reference proteome</keyword>
<dbReference type="InterPro" id="IPR009959">
    <property type="entry name" value="Cyclase_SnoaL-like"/>
</dbReference>
<evidence type="ECO:0000259" key="2">
    <source>
        <dbReference type="Pfam" id="PF12680"/>
    </source>
</evidence>
<dbReference type="InterPro" id="IPR032710">
    <property type="entry name" value="NTF2-like_dom_sf"/>
</dbReference>
<dbReference type="PANTHER" id="PTHR38436">
    <property type="entry name" value="POLYKETIDE CYCLASE SNOAL-LIKE DOMAIN"/>
    <property type="match status" value="1"/>
</dbReference>
<dbReference type="Pfam" id="PF12680">
    <property type="entry name" value="SnoaL_2"/>
    <property type="match status" value="1"/>
</dbReference>
<evidence type="ECO:0000256" key="1">
    <source>
        <dbReference type="SAM" id="SignalP"/>
    </source>
</evidence>
<gene>
    <name evidence="3" type="ORF">Pa4123_41190</name>
</gene>
<protein>
    <recommendedName>
        <fullName evidence="2">SnoaL-like domain-containing protein</fullName>
    </recommendedName>
</protein>
<dbReference type="Proteomes" id="UP001144280">
    <property type="component" value="Unassembled WGS sequence"/>
</dbReference>
<comment type="caution">
    <text evidence="3">The sequence shown here is derived from an EMBL/GenBank/DDBJ whole genome shotgun (WGS) entry which is preliminary data.</text>
</comment>
<reference evidence="3" key="1">
    <citation type="submission" date="2022-12" db="EMBL/GenBank/DDBJ databases">
        <title>New Phytohabitans aurantiacus sp. RD004123 nov., an actinomycete isolated from soil.</title>
        <authorList>
            <person name="Triningsih D.W."/>
            <person name="Harunari E."/>
            <person name="Igarashi Y."/>
        </authorList>
    </citation>
    <scope>NUCLEOTIDE SEQUENCE</scope>
    <source>
        <strain evidence="3">RD004123</strain>
    </source>
</reference>
<dbReference type="InterPro" id="IPR037401">
    <property type="entry name" value="SnoaL-like"/>
</dbReference>